<dbReference type="EMBL" id="MFNF01000015">
    <property type="protein sequence ID" value="OGH03552.1"/>
    <property type="molecule type" value="Genomic_DNA"/>
</dbReference>
<reference evidence="1 2" key="1">
    <citation type="journal article" date="2016" name="Nat. Commun.">
        <title>Thousands of microbial genomes shed light on interconnected biogeochemical processes in an aquifer system.</title>
        <authorList>
            <person name="Anantharaman K."/>
            <person name="Brown C.T."/>
            <person name="Hug L.A."/>
            <person name="Sharon I."/>
            <person name="Castelle C.J."/>
            <person name="Probst A.J."/>
            <person name="Thomas B.C."/>
            <person name="Singh A."/>
            <person name="Wilkins M.J."/>
            <person name="Karaoz U."/>
            <person name="Brodie E.L."/>
            <person name="Williams K.H."/>
            <person name="Hubbard S.S."/>
            <person name="Banfield J.F."/>
        </authorList>
    </citation>
    <scope>NUCLEOTIDE SEQUENCE [LARGE SCALE GENOMIC DNA]</scope>
</reference>
<dbReference type="Proteomes" id="UP000177583">
    <property type="component" value="Unassembled WGS sequence"/>
</dbReference>
<proteinExistence type="predicted"/>
<sequence>MVWAGEFGDGAETGKRPTSWRCWRRLEVGLFLANRTVTRWACWNQSPFLEQQKTRKKPGQKGRPILHSCFTRPCEIWYKEKAHFDPTDPALAFFLFSVGPFFVEPMAGYL</sequence>
<evidence type="ECO:0000313" key="2">
    <source>
        <dbReference type="Proteomes" id="UP000177583"/>
    </source>
</evidence>
<accession>A0A1F6GZQ8</accession>
<organism evidence="1 2">
    <name type="scientific">Candidatus Lambdaproteobacteria bacterium RIFOXYD2_FULL_56_26</name>
    <dbReference type="NCBI Taxonomy" id="1817773"/>
    <lineage>
        <taxon>Bacteria</taxon>
        <taxon>Pseudomonadati</taxon>
        <taxon>Pseudomonadota</taxon>
        <taxon>Candidatus Lambdaproteobacteria</taxon>
    </lineage>
</organism>
<evidence type="ECO:0000313" key="1">
    <source>
        <dbReference type="EMBL" id="OGH03552.1"/>
    </source>
</evidence>
<gene>
    <name evidence="1" type="ORF">A2557_01205</name>
</gene>
<comment type="caution">
    <text evidence="1">The sequence shown here is derived from an EMBL/GenBank/DDBJ whole genome shotgun (WGS) entry which is preliminary data.</text>
</comment>
<protein>
    <submittedName>
        <fullName evidence="1">Uncharacterized protein</fullName>
    </submittedName>
</protein>
<dbReference type="AlphaFoldDB" id="A0A1F6GZQ8"/>
<name>A0A1F6GZQ8_9PROT</name>